<name>A0ABM8BGJ5_9LACO</name>
<proteinExistence type="predicted"/>
<gene>
    <name evidence="2" type="ORF">KIM322_06520</name>
</gene>
<feature type="transmembrane region" description="Helical" evidence="1">
    <location>
        <begin position="53"/>
        <end position="73"/>
    </location>
</feature>
<dbReference type="Pfam" id="PF11877">
    <property type="entry name" value="DUF3397"/>
    <property type="match status" value="1"/>
</dbReference>
<keyword evidence="1" id="KW-0472">Membrane</keyword>
<keyword evidence="1" id="KW-0812">Transmembrane</keyword>
<accession>A0ABM8BGJ5</accession>
<keyword evidence="1" id="KW-1133">Transmembrane helix</keyword>
<dbReference type="EMBL" id="AP026803">
    <property type="protein sequence ID" value="BDR60391.1"/>
    <property type="molecule type" value="Genomic_DNA"/>
</dbReference>
<protein>
    <recommendedName>
        <fullName evidence="4">DUF3397 domain-containing protein</fullName>
    </recommendedName>
</protein>
<dbReference type="RefSeq" id="WP_317638097.1">
    <property type="nucleotide sequence ID" value="NZ_AP026803.1"/>
</dbReference>
<evidence type="ECO:0000313" key="3">
    <source>
        <dbReference type="Proteomes" id="UP001321741"/>
    </source>
</evidence>
<reference evidence="2 3" key="1">
    <citation type="journal article" date="2023" name="Microbiol. Spectr.">
        <title>Symbiosis of Carpenter Bees with Uncharacterized Lactic Acid Bacteria Showing NAD Auxotrophy.</title>
        <authorList>
            <person name="Kawasaki S."/>
            <person name="Ozawa K."/>
            <person name="Mori T."/>
            <person name="Yamamoto A."/>
            <person name="Ito M."/>
            <person name="Ohkuma M."/>
            <person name="Sakamoto M."/>
            <person name="Matsutani M."/>
        </authorList>
    </citation>
    <scope>NUCLEOTIDE SEQUENCE [LARGE SCALE GENOMIC DNA]</scope>
    <source>
        <strain evidence="2 3">Kim32-2</strain>
    </source>
</reference>
<sequence>MLLIFLLPLIGLAIAVSLNKFLPKAKFRGYDVLPFFMLYACHLITVEQHKPEFLPYGFFIFFILVIILAVTAAAKNKNIALGKTMRQIWDYLTVNALFWYLGLLFMMI</sequence>
<evidence type="ECO:0000313" key="2">
    <source>
        <dbReference type="EMBL" id="BDR60391.1"/>
    </source>
</evidence>
<dbReference type="InterPro" id="IPR024515">
    <property type="entry name" value="DUF3397"/>
</dbReference>
<dbReference type="Proteomes" id="UP001321741">
    <property type="component" value="Chromosome"/>
</dbReference>
<feature type="transmembrane region" description="Helical" evidence="1">
    <location>
        <begin position="27"/>
        <end position="46"/>
    </location>
</feature>
<keyword evidence="3" id="KW-1185">Reference proteome</keyword>
<evidence type="ECO:0008006" key="4">
    <source>
        <dbReference type="Google" id="ProtNLM"/>
    </source>
</evidence>
<feature type="transmembrane region" description="Helical" evidence="1">
    <location>
        <begin position="88"/>
        <end position="107"/>
    </location>
</feature>
<evidence type="ECO:0000256" key="1">
    <source>
        <dbReference type="SAM" id="Phobius"/>
    </source>
</evidence>
<organism evidence="2 3">
    <name type="scientific">Lactobacillus xylocopicola</name>
    <dbReference type="NCBI Taxonomy" id="2976676"/>
    <lineage>
        <taxon>Bacteria</taxon>
        <taxon>Bacillati</taxon>
        <taxon>Bacillota</taxon>
        <taxon>Bacilli</taxon>
        <taxon>Lactobacillales</taxon>
        <taxon>Lactobacillaceae</taxon>
        <taxon>Lactobacillus</taxon>
    </lineage>
</organism>